<organism evidence="1 2">
    <name type="scientific">Pistacia integerrima</name>
    <dbReference type="NCBI Taxonomy" id="434235"/>
    <lineage>
        <taxon>Eukaryota</taxon>
        <taxon>Viridiplantae</taxon>
        <taxon>Streptophyta</taxon>
        <taxon>Embryophyta</taxon>
        <taxon>Tracheophyta</taxon>
        <taxon>Spermatophyta</taxon>
        <taxon>Magnoliopsida</taxon>
        <taxon>eudicotyledons</taxon>
        <taxon>Gunneridae</taxon>
        <taxon>Pentapetalae</taxon>
        <taxon>rosids</taxon>
        <taxon>malvids</taxon>
        <taxon>Sapindales</taxon>
        <taxon>Anacardiaceae</taxon>
        <taxon>Pistacia</taxon>
    </lineage>
</organism>
<accession>A0ACC0Z392</accession>
<evidence type="ECO:0000313" key="2">
    <source>
        <dbReference type="Proteomes" id="UP001163603"/>
    </source>
</evidence>
<keyword evidence="2" id="KW-1185">Reference proteome</keyword>
<protein>
    <submittedName>
        <fullName evidence="1">Uncharacterized protein</fullName>
    </submittedName>
</protein>
<dbReference type="Proteomes" id="UP001163603">
    <property type="component" value="Chromosome 3"/>
</dbReference>
<comment type="caution">
    <text evidence="1">The sequence shown here is derived from an EMBL/GenBank/DDBJ whole genome shotgun (WGS) entry which is preliminary data.</text>
</comment>
<name>A0ACC0Z392_9ROSI</name>
<dbReference type="EMBL" id="CM047738">
    <property type="protein sequence ID" value="KAJ0045404.1"/>
    <property type="molecule type" value="Genomic_DNA"/>
</dbReference>
<evidence type="ECO:0000313" key="1">
    <source>
        <dbReference type="EMBL" id="KAJ0045404.1"/>
    </source>
</evidence>
<gene>
    <name evidence="1" type="ORF">Pint_05213</name>
</gene>
<sequence length="473" mass="54161">MAKEVRIFFSQSNQIVFSLKMACKIKAIRERLTEIAKDGTFHLDECRDEKQVVHIETEQTHSFVREENVIGRDDDKSKVIKLLLESNEIENVSVIPIVGLGGIGKTTLAQLVYNDKKIINHFNLRMWVCVSEIDGKKYLLVLDDVWDDKNPDKWAKLKDLLMDGAQGSKILVTTRNEKVARITSKFPSQSLTRLSEDESWSLFMQVAFGRGLELKDKELVTIGKGILAKCLGVPLAIRTIGHLLCDHNRISDWLQFRDCKLSEIAPEENGIVPILKLSYDHLPSHLKQCFAYCALFPKDFVFEKKSLIYNWMAQGFLYSKIKNACEEDVGEEYFMNLFSRSFFQEAKYDKLGNIETCKMHDLTQIVAGSECILTTLDGKSFNEKAHYVTFHVVDSSAETSREIPPILVRSNNIRAISFLSQSFHWDGFNHKSTFKKLLSSIKSVRMLDLSNSRISKLPNSIGKLKHLRYLKSF</sequence>
<proteinExistence type="predicted"/>
<reference evidence="2" key="1">
    <citation type="journal article" date="2023" name="G3 (Bethesda)">
        <title>Genome assembly and association tests identify interacting loci associated with vigor, precocity, and sex in interspecific pistachio rootstocks.</title>
        <authorList>
            <person name="Palmer W."/>
            <person name="Jacygrad E."/>
            <person name="Sagayaradj S."/>
            <person name="Cavanaugh K."/>
            <person name="Han R."/>
            <person name="Bertier L."/>
            <person name="Beede B."/>
            <person name="Kafkas S."/>
            <person name="Golino D."/>
            <person name="Preece J."/>
            <person name="Michelmore R."/>
        </authorList>
    </citation>
    <scope>NUCLEOTIDE SEQUENCE [LARGE SCALE GENOMIC DNA]</scope>
</reference>